<proteinExistence type="predicted"/>
<protein>
    <recommendedName>
        <fullName evidence="6">Zinc finger PHD-type domain-containing protein</fullName>
    </recommendedName>
</protein>
<evidence type="ECO:0000256" key="3">
    <source>
        <dbReference type="ARBA" id="ARBA00022833"/>
    </source>
</evidence>
<dbReference type="OrthoDB" id="8059039at2759"/>
<name>A0A0L0CEZ5_LUCCU</name>
<reference evidence="4 5" key="1">
    <citation type="journal article" date="2015" name="Nat. Commun.">
        <title>Lucilia cuprina genome unlocks parasitic fly biology to underpin future interventions.</title>
        <authorList>
            <person name="Anstead C.A."/>
            <person name="Korhonen P.K."/>
            <person name="Young N.D."/>
            <person name="Hall R.S."/>
            <person name="Jex A.R."/>
            <person name="Murali S.C."/>
            <person name="Hughes D.S."/>
            <person name="Lee S.F."/>
            <person name="Perry T."/>
            <person name="Stroehlein A.J."/>
            <person name="Ansell B.R."/>
            <person name="Breugelmans B."/>
            <person name="Hofmann A."/>
            <person name="Qu J."/>
            <person name="Dugan S."/>
            <person name="Lee S.L."/>
            <person name="Chao H."/>
            <person name="Dinh H."/>
            <person name="Han Y."/>
            <person name="Doddapaneni H.V."/>
            <person name="Worley K.C."/>
            <person name="Muzny D.M."/>
            <person name="Ioannidis P."/>
            <person name="Waterhouse R.M."/>
            <person name="Zdobnov E.M."/>
            <person name="James P.J."/>
            <person name="Bagnall N.H."/>
            <person name="Kotze A.C."/>
            <person name="Gibbs R.A."/>
            <person name="Richards S."/>
            <person name="Batterham P."/>
            <person name="Gasser R.B."/>
        </authorList>
    </citation>
    <scope>NUCLEOTIDE SEQUENCE [LARGE SCALE GENOMIC DNA]</scope>
    <source>
        <strain evidence="4 5">LS</strain>
        <tissue evidence="4">Full body</tissue>
    </source>
</reference>
<dbReference type="AlphaFoldDB" id="A0A0L0CEZ5"/>
<comment type="caution">
    <text evidence="4">The sequence shown here is derived from an EMBL/GenBank/DDBJ whole genome shotgun (WGS) entry which is preliminary data.</text>
</comment>
<sequence length="300" mass="33970">MTYLCTICSTTCKKADSIICAICNSYQHINCVTKQMPNLSQSALDNITKVKPGYSFGCKRCFVSSPANPITSKMDAVEKQLSDLTNIIKDIISSQLTDIKADLTKSLSKSNQFEKETNKKIDNLQSENNYLRKQLNRPDIIVSGLPSNLHYDDLYSTAIAIGKACNVNLSESDINFCTWIRRKSAVLIKFNNVLKRDIIIRKYKASYNLKLNDVMETDIEKRIYLNNHLIPIESKLHYICRKKIKSGEIKSYRILSYNPLKIKLIKADKDEAIVFAADILEQEQGMETSTAKDVSNTSSI</sequence>
<dbReference type="InterPro" id="IPR019786">
    <property type="entry name" value="Zinc_finger_PHD-type_CS"/>
</dbReference>
<dbReference type="GO" id="GO:0008270">
    <property type="term" value="F:zinc ion binding"/>
    <property type="evidence" value="ECO:0007669"/>
    <property type="project" value="UniProtKB-KW"/>
</dbReference>
<keyword evidence="5" id="KW-1185">Reference proteome</keyword>
<evidence type="ECO:0008006" key="6">
    <source>
        <dbReference type="Google" id="ProtNLM"/>
    </source>
</evidence>
<evidence type="ECO:0000256" key="1">
    <source>
        <dbReference type="ARBA" id="ARBA00022723"/>
    </source>
</evidence>
<gene>
    <name evidence="4" type="ORF">FF38_07499</name>
</gene>
<keyword evidence="1" id="KW-0479">Metal-binding</keyword>
<accession>A0A0L0CEZ5</accession>
<organism evidence="4 5">
    <name type="scientific">Lucilia cuprina</name>
    <name type="common">Green bottle fly</name>
    <name type="synonym">Australian sheep blowfly</name>
    <dbReference type="NCBI Taxonomy" id="7375"/>
    <lineage>
        <taxon>Eukaryota</taxon>
        <taxon>Metazoa</taxon>
        <taxon>Ecdysozoa</taxon>
        <taxon>Arthropoda</taxon>
        <taxon>Hexapoda</taxon>
        <taxon>Insecta</taxon>
        <taxon>Pterygota</taxon>
        <taxon>Neoptera</taxon>
        <taxon>Endopterygota</taxon>
        <taxon>Diptera</taxon>
        <taxon>Brachycera</taxon>
        <taxon>Muscomorpha</taxon>
        <taxon>Oestroidea</taxon>
        <taxon>Calliphoridae</taxon>
        <taxon>Luciliinae</taxon>
        <taxon>Lucilia</taxon>
    </lineage>
</organism>
<evidence type="ECO:0000256" key="2">
    <source>
        <dbReference type="ARBA" id="ARBA00022771"/>
    </source>
</evidence>
<keyword evidence="3" id="KW-0862">Zinc</keyword>
<dbReference type="Proteomes" id="UP000037069">
    <property type="component" value="Unassembled WGS sequence"/>
</dbReference>
<evidence type="ECO:0000313" key="4">
    <source>
        <dbReference type="EMBL" id="KNC30816.1"/>
    </source>
</evidence>
<keyword evidence="2" id="KW-0863">Zinc-finger</keyword>
<dbReference type="PROSITE" id="PS01359">
    <property type="entry name" value="ZF_PHD_1"/>
    <property type="match status" value="1"/>
</dbReference>
<dbReference type="EMBL" id="JRES01000490">
    <property type="protein sequence ID" value="KNC30816.1"/>
    <property type="molecule type" value="Genomic_DNA"/>
</dbReference>
<evidence type="ECO:0000313" key="5">
    <source>
        <dbReference type="Proteomes" id="UP000037069"/>
    </source>
</evidence>